<evidence type="ECO:0000313" key="7">
    <source>
        <dbReference type="EMBL" id="KAF8387806.1"/>
    </source>
</evidence>
<dbReference type="OrthoDB" id="1634742at2759"/>
<feature type="compositionally biased region" description="Polar residues" evidence="5">
    <location>
        <begin position="832"/>
        <end position="843"/>
    </location>
</feature>
<evidence type="ECO:0000256" key="2">
    <source>
        <dbReference type="ARBA" id="ARBA00023015"/>
    </source>
</evidence>
<dbReference type="AlphaFoldDB" id="A0A834YIT2"/>
<dbReference type="FunFam" id="1.10.10.60:FF:000374">
    <property type="entry name" value="Arginine-glutamic acid dipeptide repeat protein"/>
    <property type="match status" value="1"/>
</dbReference>
<feature type="region of interest" description="Disordered" evidence="5">
    <location>
        <begin position="805"/>
        <end position="843"/>
    </location>
</feature>
<sequence length="970" mass="107446">MEFFDVLLRCVHVGELQIYFVGIKFVVSIELLVHGCLSATDPVPVDHNGKHVEDTHAEQLLSPSSPDLSDIFGDAQVLPRVGDQYQVEIPPLITESERLLRIKNPIGMEVMVDAAHSFLFGLHIPIMWIDDEVRNIKHESLEFLGDSAVNTNGAVKSENSKESQINSDNKDSKLKVEHLKVASDNWKGLGRSLEPVLGGINTALAQKKETNLDQKYRGKGYCPVPGTLGDSWKDIEQDSFLLGLYIFGKNLVQVKSFIGSREMGDILSFYYGKFYRSDEHRRWSVCRKMSSRRFIHGQRIFTGWRQQELLSRLFSRVTEECQSTLLEVSKTFGEGKILLEEYVSTLKATVGMNIFVEAVGIGKGKQDLTGIIMEPIKTNQVIPVRPEIPSGKACSSLTSGDIIKFLTGDFRLSKARSNDIFWEAVWPRLLARGWHSEQPKNHGYAGSKHSLVFLIPGVKKFSRRRLVKGNQYFDSVSDVLNKVASDPGLLELEVEAAKGSGSKEENGWETETKLGQDGLSDHQRHCYLQPRFPICNSDLMKFTIVDTSLVHGEEPFKVRELRSLPVDTTNTSTPSSLSRETDGNTSEEPLDEPDSADILLTDQGDTNTSKPEKDILDRIMHSDSSDCVVNVSNQEMPIDSPDPTSVLADVRKDRNTNMSNDKQLRKAIKSQSSRRVKPIHSNHLAPVTKRRRLTACSHTETSLRMSNLSLCPGLKQEDAHCQSASPNANENVVSQVGPLEEKVSSTSSSAKGSLDESSEGIFSGNCFGTEVSHEKPQLRTLIDLNLPHVPPDIETSEPFIMEVADSQDDQSQEGTPFPSETSQLPGDPDALRTSNGVAVSAEQQPIMNARRQSTRNRPLTTRALEALECGFLNTKRRRKGTEALSQENLVSRPSRRARGSVGATSNFGNVGAGIADAKVEEGVDGVLGSNINMVSKSQVQSKRKGAHDFLGMPKPAYHPEVFMFKDYQSG</sequence>
<comment type="caution">
    <text evidence="7">The sequence shown here is derived from an EMBL/GenBank/DDBJ whole genome shotgun (WGS) entry which is preliminary data.</text>
</comment>
<dbReference type="EMBL" id="JABCRI010000020">
    <property type="protein sequence ID" value="KAF8387806.1"/>
    <property type="molecule type" value="Genomic_DNA"/>
</dbReference>
<dbReference type="InterPro" id="IPR056067">
    <property type="entry name" value="DUF7650"/>
</dbReference>
<dbReference type="PANTHER" id="PTHR13859:SF11">
    <property type="entry name" value="GRUNGE, ISOFORM J"/>
    <property type="match status" value="1"/>
</dbReference>
<dbReference type="OMA" id="SYEHINT"/>
<evidence type="ECO:0000259" key="6">
    <source>
        <dbReference type="PROSITE" id="PS51293"/>
    </source>
</evidence>
<evidence type="ECO:0000313" key="8">
    <source>
        <dbReference type="Proteomes" id="UP000655225"/>
    </source>
</evidence>
<dbReference type="PROSITE" id="PS51293">
    <property type="entry name" value="SANT"/>
    <property type="match status" value="1"/>
</dbReference>
<keyword evidence="2" id="KW-0805">Transcription regulation</keyword>
<dbReference type="Pfam" id="PF24662">
    <property type="entry name" value="DUF7650"/>
    <property type="match status" value="1"/>
</dbReference>
<reference evidence="7 8" key="1">
    <citation type="submission" date="2020-04" db="EMBL/GenBank/DDBJ databases">
        <title>Plant Genome Project.</title>
        <authorList>
            <person name="Zhang R.-G."/>
        </authorList>
    </citation>
    <scope>NUCLEOTIDE SEQUENCE [LARGE SCALE GENOMIC DNA]</scope>
    <source>
        <strain evidence="7">YNK0</strain>
        <tissue evidence="7">Leaf</tissue>
    </source>
</reference>
<keyword evidence="4" id="KW-0539">Nucleus</keyword>
<comment type="subcellular location">
    <subcellularLocation>
        <location evidence="1">Nucleus</location>
    </subcellularLocation>
</comment>
<evidence type="ECO:0000256" key="1">
    <source>
        <dbReference type="ARBA" id="ARBA00004123"/>
    </source>
</evidence>
<keyword evidence="8" id="KW-1185">Reference proteome</keyword>
<gene>
    <name evidence="7" type="ORF">HHK36_026464</name>
</gene>
<feature type="compositionally biased region" description="Polar residues" evidence="5">
    <location>
        <begin position="566"/>
        <end position="587"/>
    </location>
</feature>
<evidence type="ECO:0000256" key="3">
    <source>
        <dbReference type="ARBA" id="ARBA00023163"/>
    </source>
</evidence>
<feature type="compositionally biased region" description="Polar residues" evidence="5">
    <location>
        <begin position="812"/>
        <end position="824"/>
    </location>
</feature>
<accession>A0A834YIT2</accession>
<feature type="region of interest" description="Disordered" evidence="5">
    <location>
        <begin position="561"/>
        <end position="611"/>
    </location>
</feature>
<dbReference type="PANTHER" id="PTHR13859">
    <property type="entry name" value="ATROPHIN-RELATED"/>
    <property type="match status" value="1"/>
</dbReference>
<name>A0A834YIT2_TETSI</name>
<dbReference type="GO" id="GO:0003714">
    <property type="term" value="F:transcription corepressor activity"/>
    <property type="evidence" value="ECO:0007669"/>
    <property type="project" value="TreeGrafter"/>
</dbReference>
<dbReference type="InterPro" id="IPR057712">
    <property type="entry name" value="DUF7952"/>
</dbReference>
<organism evidence="7 8">
    <name type="scientific">Tetracentron sinense</name>
    <name type="common">Spur-leaf</name>
    <dbReference type="NCBI Taxonomy" id="13715"/>
    <lineage>
        <taxon>Eukaryota</taxon>
        <taxon>Viridiplantae</taxon>
        <taxon>Streptophyta</taxon>
        <taxon>Embryophyta</taxon>
        <taxon>Tracheophyta</taxon>
        <taxon>Spermatophyta</taxon>
        <taxon>Magnoliopsida</taxon>
        <taxon>Trochodendrales</taxon>
        <taxon>Trochodendraceae</taxon>
        <taxon>Tetracentron</taxon>
    </lineage>
</organism>
<protein>
    <recommendedName>
        <fullName evidence="6">SANT domain-containing protein</fullName>
    </recommendedName>
</protein>
<dbReference type="Pfam" id="PF25826">
    <property type="entry name" value="DUF7952"/>
    <property type="match status" value="1"/>
</dbReference>
<proteinExistence type="predicted"/>
<dbReference type="InterPro" id="IPR017884">
    <property type="entry name" value="SANT_dom"/>
</dbReference>
<keyword evidence="3" id="KW-0804">Transcription</keyword>
<feature type="domain" description="SANT" evidence="6">
    <location>
        <begin position="227"/>
        <end position="278"/>
    </location>
</feature>
<dbReference type="GO" id="GO:0005634">
    <property type="term" value="C:nucleus"/>
    <property type="evidence" value="ECO:0007669"/>
    <property type="project" value="UniProtKB-SubCell"/>
</dbReference>
<evidence type="ECO:0000256" key="4">
    <source>
        <dbReference type="ARBA" id="ARBA00023242"/>
    </source>
</evidence>
<evidence type="ECO:0000256" key="5">
    <source>
        <dbReference type="SAM" id="MobiDB-lite"/>
    </source>
</evidence>
<dbReference type="Proteomes" id="UP000655225">
    <property type="component" value="Unassembled WGS sequence"/>
</dbReference>